<name>A0AAV4VWS2_CAEEX</name>
<keyword evidence="2" id="KW-1185">Reference proteome</keyword>
<accession>A0AAV4VWS2</accession>
<comment type="caution">
    <text evidence="1">The sequence shown here is derived from an EMBL/GenBank/DDBJ whole genome shotgun (WGS) entry which is preliminary data.</text>
</comment>
<gene>
    <name evidence="1" type="ORF">CEXT_716581</name>
</gene>
<protein>
    <submittedName>
        <fullName evidence="1">Uncharacterized protein</fullName>
    </submittedName>
</protein>
<evidence type="ECO:0000313" key="2">
    <source>
        <dbReference type="Proteomes" id="UP001054945"/>
    </source>
</evidence>
<reference evidence="1 2" key="1">
    <citation type="submission" date="2021-06" db="EMBL/GenBank/DDBJ databases">
        <title>Caerostris extrusa draft genome.</title>
        <authorList>
            <person name="Kono N."/>
            <person name="Arakawa K."/>
        </authorList>
    </citation>
    <scope>NUCLEOTIDE SEQUENCE [LARGE SCALE GENOMIC DNA]</scope>
</reference>
<sequence>MPKNCCEGVNQEVARSKLQRSCLGAQYPECRLIIRLGQVANDFNIFFQAIPLCSLWITSFYDDLFTVYISALISVRWFTTIARAAVFEKGISQWTLVDHTDTRVV</sequence>
<evidence type="ECO:0000313" key="1">
    <source>
        <dbReference type="EMBL" id="GIY74886.1"/>
    </source>
</evidence>
<proteinExistence type="predicted"/>
<dbReference type="AlphaFoldDB" id="A0AAV4VWS2"/>
<dbReference type="Proteomes" id="UP001054945">
    <property type="component" value="Unassembled WGS sequence"/>
</dbReference>
<organism evidence="1 2">
    <name type="scientific">Caerostris extrusa</name>
    <name type="common">Bark spider</name>
    <name type="synonym">Caerostris bankana</name>
    <dbReference type="NCBI Taxonomy" id="172846"/>
    <lineage>
        <taxon>Eukaryota</taxon>
        <taxon>Metazoa</taxon>
        <taxon>Ecdysozoa</taxon>
        <taxon>Arthropoda</taxon>
        <taxon>Chelicerata</taxon>
        <taxon>Arachnida</taxon>
        <taxon>Araneae</taxon>
        <taxon>Araneomorphae</taxon>
        <taxon>Entelegynae</taxon>
        <taxon>Araneoidea</taxon>
        <taxon>Araneidae</taxon>
        <taxon>Caerostris</taxon>
    </lineage>
</organism>
<dbReference type="EMBL" id="BPLR01015269">
    <property type="protein sequence ID" value="GIY74886.1"/>
    <property type="molecule type" value="Genomic_DNA"/>
</dbReference>